<evidence type="ECO:0000313" key="2">
    <source>
        <dbReference type="EMBL" id="EAV41539.1"/>
    </source>
</evidence>
<protein>
    <submittedName>
        <fullName evidence="2">Uncharacterized protein</fullName>
    </submittedName>
</protein>
<gene>
    <name evidence="2" type="ORF">SIAM614_30551</name>
</gene>
<dbReference type="EMBL" id="AAUW01000020">
    <property type="protein sequence ID" value="EAV41539.1"/>
    <property type="molecule type" value="Genomic_DNA"/>
</dbReference>
<evidence type="ECO:0000256" key="1">
    <source>
        <dbReference type="SAM" id="MobiDB-lite"/>
    </source>
</evidence>
<comment type="caution">
    <text evidence="2">The sequence shown here is derived from an EMBL/GenBank/DDBJ whole genome shotgun (WGS) entry which is preliminary data.</text>
</comment>
<name>A0P0D1_ROSAI</name>
<accession>A0P0D1</accession>
<reference evidence="2 3" key="1">
    <citation type="submission" date="2006-05" db="EMBL/GenBank/DDBJ databases">
        <authorList>
            <person name="King G."/>
            <person name="Ferriera S."/>
            <person name="Johnson J."/>
            <person name="Kravitz S."/>
            <person name="Beeson K."/>
            <person name="Sutton G."/>
            <person name="Rogers Y.-H."/>
            <person name="Friedman R."/>
            <person name="Frazier M."/>
            <person name="Venter J.C."/>
        </authorList>
    </citation>
    <scope>NUCLEOTIDE SEQUENCE [LARGE SCALE GENOMIC DNA]</scope>
    <source>
        <strain evidence="3">ATCC 25650 / DSM 13394 / JCM 20685 / NBRC 16684 / NCIMB 2208 / IAM 12614 / B1</strain>
    </source>
</reference>
<organism evidence="2 3">
    <name type="scientific">Roseibium aggregatum (strain ATCC 25650 / DSM 13394 / JCM 20685 / NBRC 16684 / NCIMB 2208 / IAM 12614 / B1)</name>
    <name type="common">Stappia aggregata</name>
    <dbReference type="NCBI Taxonomy" id="384765"/>
    <lineage>
        <taxon>Bacteria</taxon>
        <taxon>Pseudomonadati</taxon>
        <taxon>Pseudomonadota</taxon>
        <taxon>Alphaproteobacteria</taxon>
        <taxon>Hyphomicrobiales</taxon>
        <taxon>Stappiaceae</taxon>
        <taxon>Roseibium</taxon>
    </lineage>
</organism>
<dbReference type="Proteomes" id="UP000004848">
    <property type="component" value="Unassembled WGS sequence"/>
</dbReference>
<feature type="region of interest" description="Disordered" evidence="1">
    <location>
        <begin position="20"/>
        <end position="48"/>
    </location>
</feature>
<dbReference type="AlphaFoldDB" id="A0P0D1"/>
<proteinExistence type="predicted"/>
<evidence type="ECO:0000313" key="3">
    <source>
        <dbReference type="Proteomes" id="UP000004848"/>
    </source>
</evidence>
<sequence>MVLVAAFVAAGGSFSHSFAETAHEHSHQTASGGGHAHDHASSQADHQVADHETVHCGAYLLALTYDEHLSLPDLVDESIGEAAISTVSRAWKVEPPPPRRAPLSV</sequence>